<feature type="compositionally biased region" description="Polar residues" evidence="1">
    <location>
        <begin position="1"/>
        <end position="10"/>
    </location>
</feature>
<proteinExistence type="predicted"/>
<feature type="region of interest" description="Disordered" evidence="1">
    <location>
        <begin position="1"/>
        <end position="43"/>
    </location>
</feature>
<dbReference type="EMBL" id="JADBEM010000001">
    <property type="protein sequence ID" value="MBE1608916.1"/>
    <property type="molecule type" value="Genomic_DNA"/>
</dbReference>
<feature type="region of interest" description="Disordered" evidence="1">
    <location>
        <begin position="174"/>
        <end position="197"/>
    </location>
</feature>
<name>A0A927MXV1_9ACTN</name>
<protein>
    <recommendedName>
        <fullName evidence="4">Zinc-finger of transposase IS204/IS1001/IS1096/IS1165</fullName>
    </recommendedName>
</protein>
<gene>
    <name evidence="2" type="ORF">HEB94_005764</name>
</gene>
<reference evidence="2" key="1">
    <citation type="submission" date="2020-10" db="EMBL/GenBank/DDBJ databases">
        <title>Sequencing the genomes of 1000 actinobacteria strains.</title>
        <authorList>
            <person name="Klenk H.-P."/>
        </authorList>
    </citation>
    <scope>NUCLEOTIDE SEQUENCE</scope>
    <source>
        <strain evidence="2">DSM 45354</strain>
    </source>
</reference>
<keyword evidence="3" id="KW-1185">Reference proteome</keyword>
<evidence type="ECO:0000313" key="2">
    <source>
        <dbReference type="EMBL" id="MBE1608916.1"/>
    </source>
</evidence>
<evidence type="ECO:0008006" key="4">
    <source>
        <dbReference type="Google" id="ProtNLM"/>
    </source>
</evidence>
<evidence type="ECO:0000313" key="3">
    <source>
        <dbReference type="Proteomes" id="UP000638648"/>
    </source>
</evidence>
<feature type="compositionally biased region" description="Basic residues" evidence="1">
    <location>
        <begin position="174"/>
        <end position="194"/>
    </location>
</feature>
<accession>A0A927MXV1</accession>
<evidence type="ECO:0000256" key="1">
    <source>
        <dbReference type="SAM" id="MobiDB-lite"/>
    </source>
</evidence>
<feature type="compositionally biased region" description="Polar residues" evidence="1">
    <location>
        <begin position="19"/>
        <end position="43"/>
    </location>
</feature>
<dbReference type="Proteomes" id="UP000638648">
    <property type="component" value="Unassembled WGS sequence"/>
</dbReference>
<sequence length="281" mass="30749">MSSIPRSSGRGSAPDLPAGSSSPISGVDDTSANASRETQWSGGWTQQALSWRPTVLEVVVRRYRCSGCGHVWHQDTSAANSRSRSMSSKAPVARYLGSTLQRSLHPQLGRVCLMPVRCSRTAPHRCGAAARCGRPTGCGTVRCGWRGRQRGRTAHGCTGRGQLRYAGERRLCWRRRPSPGRSRSRRGSRKLKRARFADRAGSSNAWVDTQGRQLPHLDGVTYSVVPDVELLTLKTSVRCGGTILVGAHVGCGSPSSPLEPMPSSRLRCRRRGCRSRCRRWT</sequence>
<comment type="caution">
    <text evidence="2">The sequence shown here is derived from an EMBL/GenBank/DDBJ whole genome shotgun (WGS) entry which is preliminary data.</text>
</comment>
<dbReference type="AlphaFoldDB" id="A0A927MXV1"/>
<organism evidence="2 3">
    <name type="scientific">Actinopolymorpha pittospori</name>
    <dbReference type="NCBI Taxonomy" id="648752"/>
    <lineage>
        <taxon>Bacteria</taxon>
        <taxon>Bacillati</taxon>
        <taxon>Actinomycetota</taxon>
        <taxon>Actinomycetes</taxon>
        <taxon>Propionibacteriales</taxon>
        <taxon>Actinopolymorphaceae</taxon>
        <taxon>Actinopolymorpha</taxon>
    </lineage>
</organism>